<feature type="compositionally biased region" description="Polar residues" evidence="1">
    <location>
        <begin position="108"/>
        <end position="121"/>
    </location>
</feature>
<feature type="region of interest" description="Disordered" evidence="1">
    <location>
        <begin position="82"/>
        <end position="148"/>
    </location>
</feature>
<keyword evidence="3" id="KW-1185">Reference proteome</keyword>
<reference evidence="2 3" key="1">
    <citation type="journal article" date="2023" name="Sci. Data">
        <title>Genome assembly of the Korean intertidal mud-creeper Batillaria attramentaria.</title>
        <authorList>
            <person name="Patra A.K."/>
            <person name="Ho P.T."/>
            <person name="Jun S."/>
            <person name="Lee S.J."/>
            <person name="Kim Y."/>
            <person name="Won Y.J."/>
        </authorList>
    </citation>
    <scope>NUCLEOTIDE SEQUENCE [LARGE SCALE GENOMIC DNA]</scope>
    <source>
        <strain evidence="2">Wonlab-2016</strain>
    </source>
</reference>
<evidence type="ECO:0000313" key="2">
    <source>
        <dbReference type="EMBL" id="KAK7484563.1"/>
    </source>
</evidence>
<protein>
    <recommendedName>
        <fullName evidence="4">Transposase</fullName>
    </recommendedName>
</protein>
<dbReference type="AlphaFoldDB" id="A0ABD0KBS5"/>
<name>A0ABD0KBS5_9CAEN</name>
<dbReference type="EMBL" id="JACVVK020000208">
    <property type="protein sequence ID" value="KAK7484563.1"/>
    <property type="molecule type" value="Genomic_DNA"/>
</dbReference>
<feature type="compositionally biased region" description="Acidic residues" evidence="1">
    <location>
        <begin position="134"/>
        <end position="143"/>
    </location>
</feature>
<accession>A0ABD0KBS5</accession>
<evidence type="ECO:0000256" key="1">
    <source>
        <dbReference type="SAM" id="MobiDB-lite"/>
    </source>
</evidence>
<comment type="caution">
    <text evidence="2">The sequence shown here is derived from an EMBL/GenBank/DDBJ whole genome shotgun (WGS) entry which is preliminary data.</text>
</comment>
<sequence>MTKDATVHGLTRQLGISPAQALALPPLTEVAEDQLTCKQHASSVIQVLLRDFLLPARDVSKLLNTKSVSFKKIKVFSSENWFTSEQRRSSDEPQSEPVTTDRDPPHPQSDSAPRLASNNGCSFDANLEGSETSDSTDSDDDLPDMPFHQADKVIPEKGDPVWVLQSNQKTRKLRVLFLDQLNGQDADLGEKIYMKYNKKNVMPFTTERNKRYEADGKALTGDLRKRFITAMSTMDDYLTKRALGLTDACKVFLNDSTSVACKQCVCAHCVDYLVKIFKGKIPSERHEQFHKGVSQQNKLQYNSLGPIDDDEQLEKITEHLGGWLAEVTDQLFPNSNYLFGVWLPETIAIVKAIVKVRRCSRQRAWEVFSQGVRLVKCERLEIHNSMIQKT</sequence>
<evidence type="ECO:0000313" key="3">
    <source>
        <dbReference type="Proteomes" id="UP001519460"/>
    </source>
</evidence>
<proteinExistence type="predicted"/>
<gene>
    <name evidence="2" type="ORF">BaRGS_00024195</name>
</gene>
<evidence type="ECO:0008006" key="4">
    <source>
        <dbReference type="Google" id="ProtNLM"/>
    </source>
</evidence>
<dbReference type="Proteomes" id="UP001519460">
    <property type="component" value="Unassembled WGS sequence"/>
</dbReference>
<organism evidence="2 3">
    <name type="scientific">Batillaria attramentaria</name>
    <dbReference type="NCBI Taxonomy" id="370345"/>
    <lineage>
        <taxon>Eukaryota</taxon>
        <taxon>Metazoa</taxon>
        <taxon>Spiralia</taxon>
        <taxon>Lophotrochozoa</taxon>
        <taxon>Mollusca</taxon>
        <taxon>Gastropoda</taxon>
        <taxon>Caenogastropoda</taxon>
        <taxon>Sorbeoconcha</taxon>
        <taxon>Cerithioidea</taxon>
        <taxon>Batillariidae</taxon>
        <taxon>Batillaria</taxon>
    </lineage>
</organism>